<accession>A0A392T4W1</accession>
<dbReference type="EMBL" id="LXQA010507286">
    <property type="protein sequence ID" value="MCI56118.1"/>
    <property type="molecule type" value="Genomic_DNA"/>
</dbReference>
<dbReference type="AlphaFoldDB" id="A0A392T4W1"/>
<name>A0A392T4W1_9FABA</name>
<protein>
    <submittedName>
        <fullName evidence="1">Uncharacterized protein</fullName>
    </submittedName>
</protein>
<evidence type="ECO:0000313" key="1">
    <source>
        <dbReference type="EMBL" id="MCI56118.1"/>
    </source>
</evidence>
<organism evidence="1 2">
    <name type="scientific">Trifolium medium</name>
    <dbReference type="NCBI Taxonomy" id="97028"/>
    <lineage>
        <taxon>Eukaryota</taxon>
        <taxon>Viridiplantae</taxon>
        <taxon>Streptophyta</taxon>
        <taxon>Embryophyta</taxon>
        <taxon>Tracheophyta</taxon>
        <taxon>Spermatophyta</taxon>
        <taxon>Magnoliopsida</taxon>
        <taxon>eudicotyledons</taxon>
        <taxon>Gunneridae</taxon>
        <taxon>Pentapetalae</taxon>
        <taxon>rosids</taxon>
        <taxon>fabids</taxon>
        <taxon>Fabales</taxon>
        <taxon>Fabaceae</taxon>
        <taxon>Papilionoideae</taxon>
        <taxon>50 kb inversion clade</taxon>
        <taxon>NPAAA clade</taxon>
        <taxon>Hologalegina</taxon>
        <taxon>IRL clade</taxon>
        <taxon>Trifolieae</taxon>
        <taxon>Trifolium</taxon>
    </lineage>
</organism>
<feature type="non-terminal residue" evidence="1">
    <location>
        <position position="92"/>
    </location>
</feature>
<evidence type="ECO:0000313" key="2">
    <source>
        <dbReference type="Proteomes" id="UP000265520"/>
    </source>
</evidence>
<sequence length="92" mass="10657">MDPELDWVGPEPRGIASVLTLDDLKFHMVIERRRRSEPRNWRVFLPGDDDRVCSSYSEQGFAMYEFVFSQLGLRLPFSDLAVEVLQSLRVAP</sequence>
<comment type="caution">
    <text evidence="1">The sequence shown here is derived from an EMBL/GenBank/DDBJ whole genome shotgun (WGS) entry which is preliminary data.</text>
</comment>
<reference evidence="1 2" key="1">
    <citation type="journal article" date="2018" name="Front. Plant Sci.">
        <title>Red Clover (Trifolium pratense) and Zigzag Clover (T. medium) - A Picture of Genomic Similarities and Differences.</title>
        <authorList>
            <person name="Dluhosova J."/>
            <person name="Istvanek J."/>
            <person name="Nedelnik J."/>
            <person name="Repkova J."/>
        </authorList>
    </citation>
    <scope>NUCLEOTIDE SEQUENCE [LARGE SCALE GENOMIC DNA]</scope>
    <source>
        <strain evidence="2">cv. 10/8</strain>
        <tissue evidence="1">Leaf</tissue>
    </source>
</reference>
<proteinExistence type="predicted"/>
<keyword evidence="2" id="KW-1185">Reference proteome</keyword>
<dbReference type="Proteomes" id="UP000265520">
    <property type="component" value="Unassembled WGS sequence"/>
</dbReference>